<reference evidence="14 15" key="1">
    <citation type="journal article" date="2020" name="Biotechnol. Biofuels">
        <title>New insights from the biogas microbiome by comprehensive genome-resolved metagenomics of nearly 1600 species originating from multiple anaerobic digesters.</title>
        <authorList>
            <person name="Campanaro S."/>
            <person name="Treu L."/>
            <person name="Rodriguez-R L.M."/>
            <person name="Kovalovszki A."/>
            <person name="Ziels R.M."/>
            <person name="Maus I."/>
            <person name="Zhu X."/>
            <person name="Kougias P.G."/>
            <person name="Basile A."/>
            <person name="Luo G."/>
            <person name="Schluter A."/>
            <person name="Konstantinidis K.T."/>
            <person name="Angelidaki I."/>
        </authorList>
    </citation>
    <scope>NUCLEOTIDE SEQUENCE [LARGE SCALE GENOMIC DNA]</scope>
    <source>
        <strain evidence="14">AS04akNAM_125</strain>
    </source>
</reference>
<comment type="similarity">
    <text evidence="10">Belongs to the peptidase M15 family.</text>
</comment>
<feature type="domain" description="Peptidase M15A C-terminal" evidence="13">
    <location>
        <begin position="19"/>
        <end position="119"/>
    </location>
</feature>
<comment type="caution">
    <text evidence="14">The sequence shown here is derived from an EMBL/GenBank/DDBJ whole genome shotgun (WGS) entry which is preliminary data.</text>
</comment>
<sequence>MTFYQHWRNVPANAWRWPNFSPAEIACRGTGKILVNADALDRLQELRVMLGKPLIVNSAYRSPEHNRTVGGARASKHLEGTAFDISMANHDPVAFIAAARKAGFKGIGTYPRSNFVHIDTGPARSWGDPFPARVSSFAPDQPPAREHLAESRTLKASGAAGVGTIGAAGVEVTQQALAEAQGAILPLMPYLDSLRWLFVALALGGIAVTIYARLDDWQRGRR</sequence>
<dbReference type="PANTHER" id="PTHR37425:SF1">
    <property type="entry name" value="OUTER MEMBRANE PROTEIN"/>
    <property type="match status" value="1"/>
</dbReference>
<dbReference type="PANTHER" id="PTHR37425">
    <property type="match status" value="1"/>
</dbReference>
<dbReference type="EMBL" id="DULP01000071">
    <property type="protein sequence ID" value="HHW33398.1"/>
    <property type="molecule type" value="Genomic_DNA"/>
</dbReference>
<dbReference type="InterPro" id="IPR013230">
    <property type="entry name" value="Peptidase_M15A_C"/>
</dbReference>
<evidence type="ECO:0000256" key="5">
    <source>
        <dbReference type="ARBA" id="ARBA00022729"/>
    </source>
</evidence>
<evidence type="ECO:0000256" key="6">
    <source>
        <dbReference type="ARBA" id="ARBA00022801"/>
    </source>
</evidence>
<keyword evidence="12" id="KW-0812">Transmembrane</keyword>
<comment type="cofactor">
    <cofactor evidence="1">
        <name>Zn(2+)</name>
        <dbReference type="ChEBI" id="CHEBI:29105"/>
    </cofactor>
</comment>
<evidence type="ECO:0000256" key="1">
    <source>
        <dbReference type="ARBA" id="ARBA00001947"/>
    </source>
</evidence>
<evidence type="ECO:0000256" key="7">
    <source>
        <dbReference type="ARBA" id="ARBA00022833"/>
    </source>
</evidence>
<dbReference type="InterPro" id="IPR009045">
    <property type="entry name" value="Zn_M74/Hedgehog-like"/>
</dbReference>
<dbReference type="RefSeq" id="WP_303729498.1">
    <property type="nucleotide sequence ID" value="NZ_DULP01000071.1"/>
</dbReference>
<dbReference type="SUPFAM" id="SSF55166">
    <property type="entry name" value="Hedgehog/DD-peptidase"/>
    <property type="match status" value="1"/>
</dbReference>
<evidence type="ECO:0000256" key="9">
    <source>
        <dbReference type="ARBA" id="ARBA00023316"/>
    </source>
</evidence>
<comment type="pathway">
    <text evidence="2">Cell wall biogenesis; cell wall polysaccharide biosynthesis.</text>
</comment>
<evidence type="ECO:0000313" key="15">
    <source>
        <dbReference type="Proteomes" id="UP000580830"/>
    </source>
</evidence>
<keyword evidence="9" id="KW-0961">Cell wall biogenesis/degradation</keyword>
<evidence type="ECO:0000256" key="10">
    <source>
        <dbReference type="ARBA" id="ARBA00093448"/>
    </source>
</evidence>
<keyword evidence="12" id="KW-1133">Transmembrane helix</keyword>
<dbReference type="AlphaFoldDB" id="A0A832PKX2"/>
<dbReference type="GO" id="GO:0008237">
    <property type="term" value="F:metallopeptidase activity"/>
    <property type="evidence" value="ECO:0007669"/>
    <property type="project" value="UniProtKB-KW"/>
</dbReference>
<proteinExistence type="inferred from homology"/>
<feature type="transmembrane region" description="Helical" evidence="12">
    <location>
        <begin position="194"/>
        <end position="214"/>
    </location>
</feature>
<keyword evidence="6" id="KW-0378">Hydrolase</keyword>
<dbReference type="GO" id="GO:0046872">
    <property type="term" value="F:metal ion binding"/>
    <property type="evidence" value="ECO:0007669"/>
    <property type="project" value="UniProtKB-KW"/>
</dbReference>
<gene>
    <name evidence="14" type="ORF">GXX24_04535</name>
</gene>
<evidence type="ECO:0000256" key="8">
    <source>
        <dbReference type="ARBA" id="ARBA00023049"/>
    </source>
</evidence>
<dbReference type="Pfam" id="PF08291">
    <property type="entry name" value="Peptidase_M15_3"/>
    <property type="match status" value="1"/>
</dbReference>
<keyword evidence="3" id="KW-0645">Protease</keyword>
<dbReference type="GO" id="GO:0071555">
    <property type="term" value="P:cell wall organization"/>
    <property type="evidence" value="ECO:0007669"/>
    <property type="project" value="UniProtKB-KW"/>
</dbReference>
<accession>A0A832PKX2</accession>
<evidence type="ECO:0000256" key="3">
    <source>
        <dbReference type="ARBA" id="ARBA00022670"/>
    </source>
</evidence>
<evidence type="ECO:0000313" key="14">
    <source>
        <dbReference type="EMBL" id="HHW33398.1"/>
    </source>
</evidence>
<organism evidence="14 15">
    <name type="scientific">Paracoccus solventivorans</name>
    <dbReference type="NCBI Taxonomy" id="53463"/>
    <lineage>
        <taxon>Bacteria</taxon>
        <taxon>Pseudomonadati</taxon>
        <taxon>Pseudomonadota</taxon>
        <taxon>Alphaproteobacteria</taxon>
        <taxon>Rhodobacterales</taxon>
        <taxon>Paracoccaceae</taxon>
        <taxon>Paracoccus</taxon>
    </lineage>
</organism>
<keyword evidence="5" id="KW-0732">Signal</keyword>
<keyword evidence="8" id="KW-0482">Metalloprotease</keyword>
<dbReference type="Proteomes" id="UP000580830">
    <property type="component" value="Unassembled WGS sequence"/>
</dbReference>
<name>A0A832PKX2_9RHOB</name>
<evidence type="ECO:0000259" key="13">
    <source>
        <dbReference type="Pfam" id="PF08291"/>
    </source>
</evidence>
<evidence type="ECO:0000256" key="12">
    <source>
        <dbReference type="SAM" id="Phobius"/>
    </source>
</evidence>
<keyword evidence="4" id="KW-0479">Metal-binding</keyword>
<dbReference type="GO" id="GO:0006508">
    <property type="term" value="P:proteolysis"/>
    <property type="evidence" value="ECO:0007669"/>
    <property type="project" value="UniProtKB-KW"/>
</dbReference>
<dbReference type="Gene3D" id="3.30.1380.10">
    <property type="match status" value="1"/>
</dbReference>
<protein>
    <recommendedName>
        <fullName evidence="11">Murein endopeptidase K</fullName>
    </recommendedName>
</protein>
<evidence type="ECO:0000256" key="2">
    <source>
        <dbReference type="ARBA" id="ARBA00004776"/>
    </source>
</evidence>
<keyword evidence="7" id="KW-0862">Zinc</keyword>
<evidence type="ECO:0000256" key="4">
    <source>
        <dbReference type="ARBA" id="ARBA00022723"/>
    </source>
</evidence>
<evidence type="ECO:0000256" key="11">
    <source>
        <dbReference type="ARBA" id="ARBA00093666"/>
    </source>
</evidence>
<dbReference type="InterPro" id="IPR010275">
    <property type="entry name" value="MepK"/>
</dbReference>
<keyword evidence="12" id="KW-0472">Membrane</keyword>